<dbReference type="EMBL" id="KI925467">
    <property type="protein sequence ID" value="ETW74827.1"/>
    <property type="molecule type" value="Genomic_DNA"/>
</dbReference>
<keyword evidence="1" id="KW-0560">Oxidoreductase</keyword>
<dbReference type="GO" id="GO:0005737">
    <property type="term" value="C:cytoplasm"/>
    <property type="evidence" value="ECO:0007669"/>
    <property type="project" value="InterPro"/>
</dbReference>
<dbReference type="InterPro" id="IPR036282">
    <property type="entry name" value="Glutathione-S-Trfase_C_sf"/>
</dbReference>
<evidence type="ECO:0000256" key="1">
    <source>
        <dbReference type="ARBA" id="ARBA00023002"/>
    </source>
</evidence>
<reference evidence="4 5" key="1">
    <citation type="journal article" date="2012" name="New Phytol.">
        <title>Insight into trade-off between wood decay and parasitism from the genome of a fungal forest pathogen.</title>
        <authorList>
            <person name="Olson A."/>
            <person name="Aerts A."/>
            <person name="Asiegbu F."/>
            <person name="Belbahri L."/>
            <person name="Bouzid O."/>
            <person name="Broberg A."/>
            <person name="Canback B."/>
            <person name="Coutinho P.M."/>
            <person name="Cullen D."/>
            <person name="Dalman K."/>
            <person name="Deflorio G."/>
            <person name="van Diepen L.T."/>
            <person name="Dunand C."/>
            <person name="Duplessis S."/>
            <person name="Durling M."/>
            <person name="Gonthier P."/>
            <person name="Grimwood J."/>
            <person name="Fossdal C.G."/>
            <person name="Hansson D."/>
            <person name="Henrissat B."/>
            <person name="Hietala A."/>
            <person name="Himmelstrand K."/>
            <person name="Hoffmeister D."/>
            <person name="Hogberg N."/>
            <person name="James T.Y."/>
            <person name="Karlsson M."/>
            <person name="Kohler A."/>
            <person name="Kues U."/>
            <person name="Lee Y.H."/>
            <person name="Lin Y.C."/>
            <person name="Lind M."/>
            <person name="Lindquist E."/>
            <person name="Lombard V."/>
            <person name="Lucas S."/>
            <person name="Lunden K."/>
            <person name="Morin E."/>
            <person name="Murat C."/>
            <person name="Park J."/>
            <person name="Raffaello T."/>
            <person name="Rouze P."/>
            <person name="Salamov A."/>
            <person name="Schmutz J."/>
            <person name="Solheim H."/>
            <person name="Stahlberg J."/>
            <person name="Velez H."/>
            <person name="de Vries R.P."/>
            <person name="Wiebenga A."/>
            <person name="Woodward S."/>
            <person name="Yakovlev I."/>
            <person name="Garbelotto M."/>
            <person name="Martin F."/>
            <person name="Grigoriev I.V."/>
            <person name="Stenlid J."/>
        </authorList>
    </citation>
    <scope>NUCLEOTIDE SEQUENCE [LARGE SCALE GENOMIC DNA]</scope>
    <source>
        <strain evidence="4 5">TC 32-1</strain>
    </source>
</reference>
<dbReference type="PRINTS" id="PR01625">
    <property type="entry name" value="GSTRNSFRASEO"/>
</dbReference>
<dbReference type="OrthoDB" id="4951845at2759"/>
<dbReference type="PROSITE" id="PS50405">
    <property type="entry name" value="GST_CTER"/>
    <property type="match status" value="1"/>
</dbReference>
<feature type="domain" description="GST N-terminal" evidence="2">
    <location>
        <begin position="27"/>
        <end position="105"/>
    </location>
</feature>
<gene>
    <name evidence="4" type="primary">GST6</name>
    <name evidence="4" type="ORF">HETIRDRAFT_164952</name>
</gene>
<dbReference type="RefSeq" id="XP_009553302.1">
    <property type="nucleotide sequence ID" value="XM_009555007.1"/>
</dbReference>
<dbReference type="SFLD" id="SFLDG00358">
    <property type="entry name" value="Main_(cytGST)"/>
    <property type="match status" value="1"/>
</dbReference>
<dbReference type="SUPFAM" id="SSF47616">
    <property type="entry name" value="GST C-terminal domain-like"/>
    <property type="match status" value="1"/>
</dbReference>
<dbReference type="PROSITE" id="PS50404">
    <property type="entry name" value="GST_NTER"/>
    <property type="match status" value="1"/>
</dbReference>
<name>W4JMQ2_HETIT</name>
<dbReference type="InParanoid" id="W4JMQ2"/>
<evidence type="ECO:0000313" key="5">
    <source>
        <dbReference type="Proteomes" id="UP000030671"/>
    </source>
</evidence>
<evidence type="ECO:0000259" key="2">
    <source>
        <dbReference type="PROSITE" id="PS50404"/>
    </source>
</evidence>
<evidence type="ECO:0000259" key="3">
    <source>
        <dbReference type="PROSITE" id="PS50405"/>
    </source>
</evidence>
<dbReference type="InterPro" id="IPR005442">
    <property type="entry name" value="GST_omega"/>
</dbReference>
<keyword evidence="4" id="KW-0808">Transferase</keyword>
<dbReference type="Proteomes" id="UP000030671">
    <property type="component" value="Unassembled WGS sequence"/>
</dbReference>
<feature type="domain" description="GST C-terminal" evidence="3">
    <location>
        <begin position="112"/>
        <end position="232"/>
    </location>
</feature>
<organism evidence="4 5">
    <name type="scientific">Heterobasidion irregulare (strain TC 32-1)</name>
    <dbReference type="NCBI Taxonomy" id="747525"/>
    <lineage>
        <taxon>Eukaryota</taxon>
        <taxon>Fungi</taxon>
        <taxon>Dikarya</taxon>
        <taxon>Basidiomycota</taxon>
        <taxon>Agaricomycotina</taxon>
        <taxon>Agaricomycetes</taxon>
        <taxon>Russulales</taxon>
        <taxon>Bondarzewiaceae</taxon>
        <taxon>Heterobasidion</taxon>
        <taxon>Heterobasidion annosum species complex</taxon>
    </lineage>
</organism>
<dbReference type="Gene3D" id="3.40.30.10">
    <property type="entry name" value="Glutaredoxin"/>
    <property type="match status" value="1"/>
</dbReference>
<dbReference type="CDD" id="cd00570">
    <property type="entry name" value="GST_N_family"/>
    <property type="match status" value="1"/>
</dbReference>
<dbReference type="Pfam" id="PF13409">
    <property type="entry name" value="GST_N_2"/>
    <property type="match status" value="1"/>
</dbReference>
<dbReference type="STRING" id="747525.W4JMQ2"/>
<dbReference type="InterPro" id="IPR036249">
    <property type="entry name" value="Thioredoxin-like_sf"/>
</dbReference>
<sequence length="256" mass="29244">MAIADADLFPHATGEAAKTVAKHTEPQELVFYAGWFCPYAQRGWIALEEKGIPYQYKEINPYHKEKHFLAINPKGLVPAIEYQNKPLYESLIISEFLEDAFPTHEPHLLPADPFARAQARLWIDHISKAVIPAFQRLLQSQEAPKQAAALEELKTALRTLAQNAKGPYFFGEGWSLVDTAIAPWVTRDYIQQEHRGYKREDVSPEWVAYAGKLETRESVVKTRSEKRHYEPIYGRYLRDEAQSEAAKAIRAGRVIP</sequence>
<dbReference type="PANTHER" id="PTHR43968:SF6">
    <property type="entry name" value="GLUTATHIONE S-TRANSFERASE OMEGA"/>
    <property type="match status" value="1"/>
</dbReference>
<dbReference type="SUPFAM" id="SSF52833">
    <property type="entry name" value="Thioredoxin-like"/>
    <property type="match status" value="1"/>
</dbReference>
<protein>
    <submittedName>
        <fullName evidence="4">Glutathione S-transferase</fullName>
    </submittedName>
</protein>
<dbReference type="GO" id="GO:0045174">
    <property type="term" value="F:glutathione dehydrogenase (ascorbate) activity"/>
    <property type="evidence" value="ECO:0007669"/>
    <property type="project" value="UniProtKB-ARBA"/>
</dbReference>
<dbReference type="GO" id="GO:0004364">
    <property type="term" value="F:glutathione transferase activity"/>
    <property type="evidence" value="ECO:0007669"/>
    <property type="project" value="InterPro"/>
</dbReference>
<dbReference type="PANTHER" id="PTHR43968">
    <property type="match status" value="1"/>
</dbReference>
<dbReference type="GeneID" id="20667951"/>
<dbReference type="SFLD" id="SFLDS00019">
    <property type="entry name" value="Glutathione_Transferase_(cytos"/>
    <property type="match status" value="1"/>
</dbReference>
<dbReference type="InterPro" id="IPR004045">
    <property type="entry name" value="Glutathione_S-Trfase_N"/>
</dbReference>
<evidence type="ECO:0000313" key="4">
    <source>
        <dbReference type="EMBL" id="ETW74827.1"/>
    </source>
</evidence>
<dbReference type="Gene3D" id="1.20.1050.10">
    <property type="match status" value="1"/>
</dbReference>
<dbReference type="InterPro" id="IPR010987">
    <property type="entry name" value="Glutathione-S-Trfase_C-like"/>
</dbReference>
<dbReference type="eggNOG" id="KOG0406">
    <property type="taxonomic scope" value="Eukaryota"/>
</dbReference>
<dbReference type="AlphaFoldDB" id="W4JMQ2"/>
<dbReference type="KEGG" id="hir:HETIRDRAFT_164952"/>
<dbReference type="InterPro" id="IPR050983">
    <property type="entry name" value="GST_Omega/HSP26"/>
</dbReference>
<dbReference type="InterPro" id="IPR040079">
    <property type="entry name" value="Glutathione_S-Trfase"/>
</dbReference>
<dbReference type="HOGENOM" id="CLU_011226_9_1_1"/>
<keyword evidence="5" id="KW-1185">Reference proteome</keyword>
<accession>W4JMQ2</accession>
<proteinExistence type="predicted"/>